<dbReference type="InterPro" id="IPR031160">
    <property type="entry name" value="F_BAR_dom"/>
</dbReference>
<dbReference type="Proteomes" id="UP000694871">
    <property type="component" value="Unplaced"/>
</dbReference>
<feature type="domain" description="REM-1" evidence="17">
    <location>
        <begin position="291"/>
        <end position="372"/>
    </location>
</feature>
<feature type="domain" description="F-BAR" evidence="16">
    <location>
        <begin position="1"/>
        <end position="260"/>
    </location>
</feature>
<dbReference type="InterPro" id="IPR035656">
    <property type="entry name" value="Nostrin_SH3"/>
</dbReference>
<dbReference type="PROSITE" id="PS51741">
    <property type="entry name" value="F_BAR"/>
    <property type="match status" value="1"/>
</dbReference>
<dbReference type="PROSITE" id="PS50002">
    <property type="entry name" value="SH3"/>
    <property type="match status" value="1"/>
</dbReference>
<evidence type="ECO:0000256" key="9">
    <source>
        <dbReference type="ARBA" id="ARBA00023136"/>
    </source>
</evidence>
<dbReference type="InterPro" id="IPR001060">
    <property type="entry name" value="FCH_dom"/>
</dbReference>
<evidence type="ECO:0000259" key="16">
    <source>
        <dbReference type="PROSITE" id="PS51741"/>
    </source>
</evidence>
<keyword evidence="5" id="KW-0963">Cytoplasm</keyword>
<evidence type="ECO:0000256" key="11">
    <source>
        <dbReference type="PROSITE-ProRule" id="PRU00192"/>
    </source>
</evidence>
<dbReference type="SUPFAM" id="SSF103657">
    <property type="entry name" value="BAR/IMD domain-like"/>
    <property type="match status" value="1"/>
</dbReference>
<keyword evidence="6" id="KW-0597">Phosphoprotein</keyword>
<dbReference type="PRINTS" id="PR00452">
    <property type="entry name" value="SH3DOMAIN"/>
</dbReference>
<dbReference type="SMART" id="SM00326">
    <property type="entry name" value="SH3"/>
    <property type="match status" value="1"/>
</dbReference>
<dbReference type="PANTHER" id="PTHR23065">
    <property type="entry name" value="PROLINE-SERINE-THREONINE PHOSPHATASE INTERACTING PROTEIN 1"/>
    <property type="match status" value="1"/>
</dbReference>
<protein>
    <submittedName>
        <fullName evidence="19">Nostrin isoform X1</fullName>
    </submittedName>
</protein>
<evidence type="ECO:0000256" key="14">
    <source>
        <dbReference type="SAM" id="MobiDB-lite"/>
    </source>
</evidence>
<evidence type="ECO:0000256" key="13">
    <source>
        <dbReference type="SAM" id="Coils"/>
    </source>
</evidence>
<comment type="subcellular location">
    <subcellularLocation>
        <location evidence="1">Cell membrane</location>
    </subcellularLocation>
    <subcellularLocation>
        <location evidence="2">Cytoplasm</location>
        <location evidence="2">Cytoskeleton</location>
    </subcellularLocation>
</comment>
<dbReference type="InterPro" id="IPR001452">
    <property type="entry name" value="SH3_domain"/>
</dbReference>
<keyword evidence="8 12" id="KW-0175">Coiled coil</keyword>
<keyword evidence="10" id="KW-0206">Cytoskeleton</keyword>
<evidence type="ECO:0000256" key="2">
    <source>
        <dbReference type="ARBA" id="ARBA00004245"/>
    </source>
</evidence>
<dbReference type="PROSITE" id="PS51860">
    <property type="entry name" value="REM_1"/>
    <property type="match status" value="1"/>
</dbReference>
<sequence>MKNPLAGCTYDRAYQDLKGFSKNGDNFCKQLLSILQQRANLEITYAEGLGKLAKKLTKVLDKMKVNYICGAWYCVSEGMKSTSDLHCKLGKAIQTEAINPMKRILDEHEKKKKSLDNMVEKTEDMVVSNWRQQIKAKKKLKELTRDHEALFRDTENSQPLASPKTKQKLLRNLEKSTTKLVKDDEDYYKKNLAACEARLQWGTTLENCHQNILNLEKERLHLLCNMLNCYSQHLSSFGYSLTAYHTQMHSAVGKVDAEKDAQMLLGEKAMSIEENKTEFLLADYYEEDSTSLIEKERRHASIKTKVLRLQKDLEKALQDKRGLERMLQAYLEMPQFSDPKNQNEVMEQLSEATLKVNLLQANYFKLGNILAEMEQKPKPTEPWNNCISKWKEKDCVHSSVMITCPVKVKHFERTLGTRVASERGSNPSSVSATACHSNPTPSLRPENSGSACSTCKALYDYQTERGDELCLKKGDVIIIHQKEDDGWWHGSLNGKSGIFPATYVEEISPCPDESLTTAEVSTCY</sequence>
<organism evidence="18 19">
    <name type="scientific">Gekko japonicus</name>
    <name type="common">Schlegel's Japanese gecko</name>
    <dbReference type="NCBI Taxonomy" id="146911"/>
    <lineage>
        <taxon>Eukaryota</taxon>
        <taxon>Metazoa</taxon>
        <taxon>Chordata</taxon>
        <taxon>Craniata</taxon>
        <taxon>Vertebrata</taxon>
        <taxon>Euteleostomi</taxon>
        <taxon>Lepidosauria</taxon>
        <taxon>Squamata</taxon>
        <taxon>Bifurcata</taxon>
        <taxon>Gekkota</taxon>
        <taxon>Gekkonidae</taxon>
        <taxon>Gekkoninae</taxon>
        <taxon>Gekko</taxon>
    </lineage>
</organism>
<evidence type="ECO:0000256" key="6">
    <source>
        <dbReference type="ARBA" id="ARBA00022553"/>
    </source>
</evidence>
<dbReference type="Gene3D" id="6.10.140.470">
    <property type="match status" value="1"/>
</dbReference>
<gene>
    <name evidence="19" type="primary">NOSTRIN</name>
</gene>
<feature type="region of interest" description="Disordered" evidence="14">
    <location>
        <begin position="419"/>
        <end position="443"/>
    </location>
</feature>
<dbReference type="PANTHER" id="PTHR23065:SF7">
    <property type="entry name" value="NOSTRIN, ISOFORM H"/>
    <property type="match status" value="1"/>
</dbReference>
<dbReference type="CDD" id="cd11823">
    <property type="entry name" value="SH3_Nostrin"/>
    <property type="match status" value="1"/>
</dbReference>
<evidence type="ECO:0000256" key="12">
    <source>
        <dbReference type="PROSITE-ProRule" id="PRU01077"/>
    </source>
</evidence>
<evidence type="ECO:0000313" key="18">
    <source>
        <dbReference type="Proteomes" id="UP000694871"/>
    </source>
</evidence>
<reference evidence="19" key="1">
    <citation type="submission" date="2025-08" db="UniProtKB">
        <authorList>
            <consortium name="RefSeq"/>
        </authorList>
    </citation>
    <scope>IDENTIFICATION</scope>
</reference>
<dbReference type="InterPro" id="IPR036274">
    <property type="entry name" value="HR1_rpt_sf"/>
</dbReference>
<dbReference type="RefSeq" id="XP_015277743.1">
    <property type="nucleotide sequence ID" value="XM_015422257.1"/>
</dbReference>
<dbReference type="SUPFAM" id="SSF50044">
    <property type="entry name" value="SH3-domain"/>
    <property type="match status" value="1"/>
</dbReference>
<evidence type="ECO:0000259" key="15">
    <source>
        <dbReference type="PROSITE" id="PS50002"/>
    </source>
</evidence>
<dbReference type="Pfam" id="PF00018">
    <property type="entry name" value="SH3_1"/>
    <property type="match status" value="1"/>
</dbReference>
<keyword evidence="7" id="KW-0254">Endocytosis</keyword>
<keyword evidence="18" id="KW-1185">Reference proteome</keyword>
<dbReference type="GeneID" id="107119695"/>
<evidence type="ECO:0000256" key="8">
    <source>
        <dbReference type="ARBA" id="ARBA00023054"/>
    </source>
</evidence>
<evidence type="ECO:0000259" key="17">
    <source>
        <dbReference type="PROSITE" id="PS51860"/>
    </source>
</evidence>
<evidence type="ECO:0000256" key="4">
    <source>
        <dbReference type="ARBA" id="ARBA00022475"/>
    </source>
</evidence>
<proteinExistence type="predicted"/>
<dbReference type="Gene3D" id="2.30.30.40">
    <property type="entry name" value="SH3 Domains"/>
    <property type="match status" value="1"/>
</dbReference>
<evidence type="ECO:0000256" key="5">
    <source>
        <dbReference type="ARBA" id="ARBA00022490"/>
    </source>
</evidence>
<keyword evidence="9" id="KW-0472">Membrane</keyword>
<dbReference type="SUPFAM" id="SSF46585">
    <property type="entry name" value="HR1 repeat"/>
    <property type="match status" value="1"/>
</dbReference>
<keyword evidence="3 11" id="KW-0728">SH3 domain</keyword>
<evidence type="ECO:0000256" key="1">
    <source>
        <dbReference type="ARBA" id="ARBA00004236"/>
    </source>
</evidence>
<evidence type="ECO:0000256" key="10">
    <source>
        <dbReference type="ARBA" id="ARBA00023212"/>
    </source>
</evidence>
<feature type="domain" description="SH3" evidence="15">
    <location>
        <begin position="450"/>
        <end position="509"/>
    </location>
</feature>
<dbReference type="InterPro" id="IPR057870">
    <property type="entry name" value="HR1_TOCA"/>
</dbReference>
<dbReference type="InterPro" id="IPR036028">
    <property type="entry name" value="SH3-like_dom_sf"/>
</dbReference>
<dbReference type="InterPro" id="IPR011072">
    <property type="entry name" value="HR1_rho-bd"/>
</dbReference>
<name>A0ABM1KVK6_GEKJA</name>
<dbReference type="Pfam" id="PF00611">
    <property type="entry name" value="FCH"/>
    <property type="match status" value="1"/>
</dbReference>
<evidence type="ECO:0000313" key="19">
    <source>
        <dbReference type="RefSeq" id="XP_015277743.1"/>
    </source>
</evidence>
<dbReference type="Pfam" id="PF25610">
    <property type="entry name" value="HR1_TOCA"/>
    <property type="match status" value="1"/>
</dbReference>
<evidence type="ECO:0000256" key="7">
    <source>
        <dbReference type="ARBA" id="ARBA00022583"/>
    </source>
</evidence>
<feature type="compositionally biased region" description="Polar residues" evidence="14">
    <location>
        <begin position="423"/>
        <end position="443"/>
    </location>
</feature>
<dbReference type="Gene3D" id="1.20.1270.60">
    <property type="entry name" value="Arfaptin homology (AH) domain/BAR domain"/>
    <property type="match status" value="1"/>
</dbReference>
<keyword evidence="4" id="KW-1003">Cell membrane</keyword>
<accession>A0ABM1KVK6</accession>
<feature type="coiled-coil region" evidence="13">
    <location>
        <begin position="306"/>
        <end position="333"/>
    </location>
</feature>
<evidence type="ECO:0000256" key="3">
    <source>
        <dbReference type="ARBA" id="ARBA00022443"/>
    </source>
</evidence>
<dbReference type="InterPro" id="IPR027267">
    <property type="entry name" value="AH/BAR_dom_sf"/>
</dbReference>